<proteinExistence type="predicted"/>
<feature type="region of interest" description="Disordered" evidence="7">
    <location>
        <begin position="60"/>
        <end position="85"/>
    </location>
</feature>
<evidence type="ECO:0000256" key="7">
    <source>
        <dbReference type="SAM" id="MobiDB-lite"/>
    </source>
</evidence>
<keyword evidence="4" id="KW-0508">mRNA splicing</keyword>
<keyword evidence="3 6" id="KW-0694">RNA-binding</keyword>
<keyword evidence="2" id="KW-0507">mRNA processing</keyword>
<evidence type="ECO:0000313" key="9">
    <source>
        <dbReference type="EMBL" id="KAK3393994.1"/>
    </source>
</evidence>
<dbReference type="InterPro" id="IPR035979">
    <property type="entry name" value="RBD_domain_sf"/>
</dbReference>
<dbReference type="PROSITE" id="PS50102">
    <property type="entry name" value="RRM"/>
    <property type="match status" value="2"/>
</dbReference>
<gene>
    <name evidence="9" type="ORF">B0H63DRAFT_459664</name>
</gene>
<evidence type="ECO:0000259" key="8">
    <source>
        <dbReference type="PROSITE" id="PS50102"/>
    </source>
</evidence>
<dbReference type="GO" id="GO:0005634">
    <property type="term" value="C:nucleus"/>
    <property type="evidence" value="ECO:0007669"/>
    <property type="project" value="UniProtKB-SubCell"/>
</dbReference>
<evidence type="ECO:0000256" key="2">
    <source>
        <dbReference type="ARBA" id="ARBA00022664"/>
    </source>
</evidence>
<comment type="caution">
    <text evidence="9">The sequence shown here is derived from an EMBL/GenBank/DDBJ whole genome shotgun (WGS) entry which is preliminary data.</text>
</comment>
<organism evidence="9 10">
    <name type="scientific">Podospora didyma</name>
    <dbReference type="NCBI Taxonomy" id="330526"/>
    <lineage>
        <taxon>Eukaryota</taxon>
        <taxon>Fungi</taxon>
        <taxon>Dikarya</taxon>
        <taxon>Ascomycota</taxon>
        <taxon>Pezizomycotina</taxon>
        <taxon>Sordariomycetes</taxon>
        <taxon>Sordariomycetidae</taxon>
        <taxon>Sordariales</taxon>
        <taxon>Podosporaceae</taxon>
        <taxon>Podospora</taxon>
    </lineage>
</organism>
<protein>
    <recommendedName>
        <fullName evidence="8">RRM domain-containing protein</fullName>
    </recommendedName>
</protein>
<evidence type="ECO:0000256" key="4">
    <source>
        <dbReference type="ARBA" id="ARBA00023187"/>
    </source>
</evidence>
<feature type="compositionally biased region" description="Basic and acidic residues" evidence="7">
    <location>
        <begin position="277"/>
        <end position="291"/>
    </location>
</feature>
<sequence length="291" mass="32235">MNSIRRSAVSSALAASRTVATKASTTSLAAQLSRKTNIAKPVFAQAARLFSKSARALNESRSQEEGFESLEQKLESPGTGLEKRENKQTPYGVFVRNLIFDATEEHLNTSFEKFGQVAWVNVARDPRGLSKGYGFVYFTNADDQAAACEGLNGTFWHGRRITVMPRSGGRDGDRAQARQRTSEPSAQLYIGNIPYETTDVELNRLFKGLDNLKDVRVAVDRTTGWPRGFAHADFADVESAQAAYERLANMKIGDRTLSIDYAAGYIRGGNDRRKKPEARTRSHEDNSSNEQ</sequence>
<keyword evidence="10" id="KW-1185">Reference proteome</keyword>
<dbReference type="Proteomes" id="UP001285441">
    <property type="component" value="Unassembled WGS sequence"/>
</dbReference>
<dbReference type="Gene3D" id="3.30.70.330">
    <property type="match status" value="2"/>
</dbReference>
<dbReference type="PANTHER" id="PTHR48028">
    <property type="entry name" value="GLYCINE-RICH RNA-BINDING PROTEIN RZ1A"/>
    <property type="match status" value="1"/>
</dbReference>
<dbReference type="AlphaFoldDB" id="A0AAE0P656"/>
<evidence type="ECO:0000256" key="1">
    <source>
        <dbReference type="ARBA" id="ARBA00004123"/>
    </source>
</evidence>
<evidence type="ECO:0000256" key="5">
    <source>
        <dbReference type="ARBA" id="ARBA00023242"/>
    </source>
</evidence>
<dbReference type="SMART" id="SM00360">
    <property type="entry name" value="RRM"/>
    <property type="match status" value="2"/>
</dbReference>
<reference evidence="9" key="2">
    <citation type="submission" date="2023-06" db="EMBL/GenBank/DDBJ databases">
        <authorList>
            <consortium name="Lawrence Berkeley National Laboratory"/>
            <person name="Haridas S."/>
            <person name="Hensen N."/>
            <person name="Bonometti L."/>
            <person name="Westerberg I."/>
            <person name="Brannstrom I.O."/>
            <person name="Guillou S."/>
            <person name="Cros-Aarteil S."/>
            <person name="Calhoun S."/>
            <person name="Kuo A."/>
            <person name="Mondo S."/>
            <person name="Pangilinan J."/>
            <person name="Riley R."/>
            <person name="LaButti K."/>
            <person name="Andreopoulos B."/>
            <person name="Lipzen A."/>
            <person name="Chen C."/>
            <person name="Yanf M."/>
            <person name="Daum C."/>
            <person name="Ng V."/>
            <person name="Clum A."/>
            <person name="Steindorff A."/>
            <person name="Ohm R."/>
            <person name="Martin F."/>
            <person name="Silar P."/>
            <person name="Natvig D."/>
            <person name="Lalanne C."/>
            <person name="Gautier V."/>
            <person name="Ament-velasquez S.L."/>
            <person name="Kruys A."/>
            <person name="Hutchinson M.I."/>
            <person name="Powell A.J."/>
            <person name="Barry K."/>
            <person name="Miller A.N."/>
            <person name="Grigoriev I.V."/>
            <person name="Debuchy R."/>
            <person name="Gladieux P."/>
            <person name="Thoren M.H."/>
            <person name="Johannesson H."/>
        </authorList>
    </citation>
    <scope>NUCLEOTIDE SEQUENCE</scope>
    <source>
        <strain evidence="9">CBS 232.78</strain>
    </source>
</reference>
<dbReference type="PANTHER" id="PTHR48028:SF4">
    <property type="entry name" value="SC35-LIKE SPLICING FACTOR"/>
    <property type="match status" value="1"/>
</dbReference>
<comment type="subcellular location">
    <subcellularLocation>
        <location evidence="1">Nucleus</location>
    </subcellularLocation>
</comment>
<feature type="region of interest" description="Disordered" evidence="7">
    <location>
        <begin position="268"/>
        <end position="291"/>
    </location>
</feature>
<feature type="domain" description="RRM" evidence="8">
    <location>
        <begin position="91"/>
        <end position="168"/>
    </location>
</feature>
<dbReference type="Pfam" id="PF00076">
    <property type="entry name" value="RRM_1"/>
    <property type="match status" value="2"/>
</dbReference>
<dbReference type="GO" id="GO:0003723">
    <property type="term" value="F:RNA binding"/>
    <property type="evidence" value="ECO:0007669"/>
    <property type="project" value="UniProtKB-UniRule"/>
</dbReference>
<dbReference type="EMBL" id="JAULSW010000001">
    <property type="protein sequence ID" value="KAK3393994.1"/>
    <property type="molecule type" value="Genomic_DNA"/>
</dbReference>
<evidence type="ECO:0000256" key="3">
    <source>
        <dbReference type="ARBA" id="ARBA00022884"/>
    </source>
</evidence>
<accession>A0AAE0P656</accession>
<feature type="domain" description="RRM" evidence="8">
    <location>
        <begin position="186"/>
        <end position="264"/>
    </location>
</feature>
<dbReference type="SUPFAM" id="SSF54928">
    <property type="entry name" value="RNA-binding domain, RBD"/>
    <property type="match status" value="2"/>
</dbReference>
<dbReference type="CDD" id="cd00590">
    <property type="entry name" value="RRM_SF"/>
    <property type="match status" value="2"/>
</dbReference>
<evidence type="ECO:0000313" key="10">
    <source>
        <dbReference type="Proteomes" id="UP001285441"/>
    </source>
</evidence>
<dbReference type="InterPro" id="IPR012677">
    <property type="entry name" value="Nucleotide-bd_a/b_plait_sf"/>
</dbReference>
<reference evidence="9" key="1">
    <citation type="journal article" date="2023" name="Mol. Phylogenet. Evol.">
        <title>Genome-scale phylogeny and comparative genomics of the fungal order Sordariales.</title>
        <authorList>
            <person name="Hensen N."/>
            <person name="Bonometti L."/>
            <person name="Westerberg I."/>
            <person name="Brannstrom I.O."/>
            <person name="Guillou S."/>
            <person name="Cros-Aarteil S."/>
            <person name="Calhoun S."/>
            <person name="Haridas S."/>
            <person name="Kuo A."/>
            <person name="Mondo S."/>
            <person name="Pangilinan J."/>
            <person name="Riley R."/>
            <person name="LaButti K."/>
            <person name="Andreopoulos B."/>
            <person name="Lipzen A."/>
            <person name="Chen C."/>
            <person name="Yan M."/>
            <person name="Daum C."/>
            <person name="Ng V."/>
            <person name="Clum A."/>
            <person name="Steindorff A."/>
            <person name="Ohm R.A."/>
            <person name="Martin F."/>
            <person name="Silar P."/>
            <person name="Natvig D.O."/>
            <person name="Lalanne C."/>
            <person name="Gautier V."/>
            <person name="Ament-Velasquez S.L."/>
            <person name="Kruys A."/>
            <person name="Hutchinson M.I."/>
            <person name="Powell A.J."/>
            <person name="Barry K."/>
            <person name="Miller A.N."/>
            <person name="Grigoriev I.V."/>
            <person name="Debuchy R."/>
            <person name="Gladieux P."/>
            <person name="Hiltunen Thoren M."/>
            <person name="Johannesson H."/>
        </authorList>
    </citation>
    <scope>NUCLEOTIDE SEQUENCE</scope>
    <source>
        <strain evidence="9">CBS 232.78</strain>
    </source>
</reference>
<dbReference type="GO" id="GO:0006397">
    <property type="term" value="P:mRNA processing"/>
    <property type="evidence" value="ECO:0007669"/>
    <property type="project" value="UniProtKB-KW"/>
</dbReference>
<dbReference type="GO" id="GO:0008380">
    <property type="term" value="P:RNA splicing"/>
    <property type="evidence" value="ECO:0007669"/>
    <property type="project" value="UniProtKB-KW"/>
</dbReference>
<dbReference type="InterPro" id="IPR051106">
    <property type="entry name" value="RNA-bind/splicing_reg"/>
</dbReference>
<name>A0AAE0P656_9PEZI</name>
<keyword evidence="5" id="KW-0539">Nucleus</keyword>
<evidence type="ECO:0000256" key="6">
    <source>
        <dbReference type="PROSITE-ProRule" id="PRU00176"/>
    </source>
</evidence>
<dbReference type="InterPro" id="IPR000504">
    <property type="entry name" value="RRM_dom"/>
</dbReference>